<evidence type="ECO:0000313" key="2">
    <source>
        <dbReference type="Proteomes" id="UP000075324"/>
    </source>
</evidence>
<organism evidence="1 2">
    <name type="scientific">Parageobacillus toebii</name>
    <dbReference type="NCBI Taxonomy" id="153151"/>
    <lineage>
        <taxon>Bacteria</taxon>
        <taxon>Bacillati</taxon>
        <taxon>Bacillota</taxon>
        <taxon>Bacilli</taxon>
        <taxon>Bacillales</taxon>
        <taxon>Anoxybacillaceae</taxon>
        <taxon>Parageobacillus</taxon>
    </lineage>
</organism>
<dbReference type="Pfam" id="PF10764">
    <property type="entry name" value="Gin"/>
    <property type="match status" value="1"/>
</dbReference>
<comment type="caution">
    <text evidence="1">The sequence shown here is derived from an EMBL/GenBank/DDBJ whole genome shotgun (WGS) entry which is preliminary data.</text>
</comment>
<dbReference type="RefSeq" id="WP_062677422.1">
    <property type="nucleotide sequence ID" value="NZ_LQYW01000015.1"/>
</dbReference>
<proteinExistence type="predicted"/>
<accession>A0A150N6N8</accession>
<name>A0A150N6N8_9BACL</name>
<dbReference type="Proteomes" id="UP000075324">
    <property type="component" value="Unassembled WGS sequence"/>
</dbReference>
<dbReference type="AlphaFoldDB" id="A0A150N6N8"/>
<sequence length="68" mass="7976">MGSLITGKDVIERVCIVCEQPKQEGIQIYDQFLCLDCKREIVQTDTTDPKYRFYVKQLRKIISSKIYS</sequence>
<protein>
    <recommendedName>
        <fullName evidence="3">Inhibitor of sigma-G Gin</fullName>
    </recommendedName>
</protein>
<evidence type="ECO:0008006" key="3">
    <source>
        <dbReference type="Google" id="ProtNLM"/>
    </source>
</evidence>
<gene>
    <name evidence="1" type="ORF">B4110_0079</name>
</gene>
<evidence type="ECO:0000313" key="1">
    <source>
        <dbReference type="EMBL" id="KYD32380.1"/>
    </source>
</evidence>
<reference evidence="1 2" key="1">
    <citation type="submission" date="2016-01" db="EMBL/GenBank/DDBJ databases">
        <title>Draft Genome Sequences of Seven Thermophilic Sporeformers Isolated from Foods.</title>
        <authorList>
            <person name="Berendsen E.M."/>
            <person name="Wells-Bennik M.H."/>
            <person name="Krawcyk A.O."/>
            <person name="De Jong A."/>
            <person name="Holsappel S."/>
            <person name="Eijlander R.T."/>
            <person name="Kuipers O.P."/>
        </authorList>
    </citation>
    <scope>NUCLEOTIDE SEQUENCE [LARGE SCALE GENOMIC DNA]</scope>
    <source>
        <strain evidence="1 2">B4110</strain>
    </source>
</reference>
<dbReference type="EMBL" id="LQYW01000015">
    <property type="protein sequence ID" value="KYD32380.1"/>
    <property type="molecule type" value="Genomic_DNA"/>
</dbReference>
<dbReference type="InterPro" id="IPR019700">
    <property type="entry name" value="Sigma-G_inhibitor_Gin"/>
</dbReference>